<dbReference type="Gene3D" id="3.20.10.10">
    <property type="entry name" value="D-amino Acid Aminotransferase, subunit A, domain 2"/>
    <property type="match status" value="1"/>
</dbReference>
<sequence length="212" mass="23249">MSEDDFHLFETMRHEPLQGILHQRLHLARLKRSAGRLGFAGADAADAFLSAREPDLPADGPSRLRLSLKRDGTLSLAHAPFTPHPPGTTWRLRIAATRADSRDRLLRHKVSRRGLYEAARAEFTPEDADEVLLLNEAGLPCEGTITSLFLDDGTGILKTPPIGNGLLAGVLRTHLTCTRRARVTRLTLDELKAGRIFMGNSLRGLIPAILVG</sequence>
<gene>
    <name evidence="2" type="ORF">BJF92_05240</name>
</gene>
<proteinExistence type="predicted"/>
<reference evidence="2 3" key="1">
    <citation type="submission" date="2016-09" db="EMBL/GenBank/DDBJ databases">
        <title>Rhizobium sp. nov., a novel species isolated from the rice rhizosphere.</title>
        <authorList>
            <person name="Zhao J."/>
            <person name="Zhang X."/>
        </authorList>
    </citation>
    <scope>NUCLEOTIDE SEQUENCE [LARGE SCALE GENOMIC DNA]</scope>
    <source>
        <strain evidence="2 3">MH17</strain>
    </source>
</reference>
<dbReference type="Proteomes" id="UP000186143">
    <property type="component" value="Unassembled WGS sequence"/>
</dbReference>
<protein>
    <recommendedName>
        <fullName evidence="1">Probable branched-chain-amino-acid aminotransferase</fullName>
    </recommendedName>
</protein>
<dbReference type="EMBL" id="MKIO01000039">
    <property type="protein sequence ID" value="OLP53567.1"/>
    <property type="molecule type" value="Genomic_DNA"/>
</dbReference>
<dbReference type="RefSeq" id="WP_075636218.1">
    <property type="nucleotide sequence ID" value="NZ_MKIO01000039.1"/>
</dbReference>
<dbReference type="GO" id="GO:0003824">
    <property type="term" value="F:catalytic activity"/>
    <property type="evidence" value="ECO:0007669"/>
    <property type="project" value="InterPro"/>
</dbReference>
<dbReference type="STRING" id="1672749.BJF92_05240"/>
<comment type="caution">
    <text evidence="2">The sequence shown here is derived from an EMBL/GenBank/DDBJ whole genome shotgun (WGS) entry which is preliminary data.</text>
</comment>
<name>A0A1Q9AF29_9HYPH</name>
<dbReference type="InterPro" id="IPR043132">
    <property type="entry name" value="BCAT-like_C"/>
</dbReference>
<dbReference type="AlphaFoldDB" id="A0A1Q9AF29"/>
<evidence type="ECO:0000256" key="1">
    <source>
        <dbReference type="ARBA" id="ARBA00014472"/>
    </source>
</evidence>
<dbReference type="InterPro" id="IPR001544">
    <property type="entry name" value="Aminotrans_IV"/>
</dbReference>
<accession>A0A1Q9AF29</accession>
<evidence type="ECO:0000313" key="2">
    <source>
        <dbReference type="EMBL" id="OLP53567.1"/>
    </source>
</evidence>
<organism evidence="2 3">
    <name type="scientific">Xaviernesmea rhizosphaerae</name>
    <dbReference type="NCBI Taxonomy" id="1672749"/>
    <lineage>
        <taxon>Bacteria</taxon>
        <taxon>Pseudomonadati</taxon>
        <taxon>Pseudomonadota</taxon>
        <taxon>Alphaproteobacteria</taxon>
        <taxon>Hyphomicrobiales</taxon>
        <taxon>Rhizobiaceae</taxon>
        <taxon>Rhizobium/Agrobacterium group</taxon>
        <taxon>Xaviernesmea</taxon>
    </lineage>
</organism>
<dbReference type="SUPFAM" id="SSF56752">
    <property type="entry name" value="D-aminoacid aminotransferase-like PLP-dependent enzymes"/>
    <property type="match status" value="1"/>
</dbReference>
<dbReference type="InterPro" id="IPR043131">
    <property type="entry name" value="BCAT-like_N"/>
</dbReference>
<dbReference type="NCBIfam" id="NF005731">
    <property type="entry name" value="PRK07546.1-5"/>
    <property type="match status" value="1"/>
</dbReference>
<dbReference type="InterPro" id="IPR036038">
    <property type="entry name" value="Aminotransferase-like"/>
</dbReference>
<dbReference type="Gene3D" id="3.30.470.10">
    <property type="match status" value="1"/>
</dbReference>
<evidence type="ECO:0000313" key="3">
    <source>
        <dbReference type="Proteomes" id="UP000186143"/>
    </source>
</evidence>
<dbReference type="Pfam" id="PF01063">
    <property type="entry name" value="Aminotran_4"/>
    <property type="match status" value="1"/>
</dbReference>
<dbReference type="OrthoDB" id="9809239at2"/>